<gene>
    <name evidence="1" type="ORF">NBR_LOCUS4854</name>
</gene>
<dbReference type="WBParaSite" id="NBR_0000485301-mRNA-1">
    <property type="protein sequence ID" value="NBR_0000485301-mRNA-1"/>
    <property type="gene ID" value="NBR_0000485301"/>
</dbReference>
<evidence type="ECO:0000313" key="1">
    <source>
        <dbReference type="EMBL" id="VDL68443.1"/>
    </source>
</evidence>
<accession>A0A0N4XQQ1</accession>
<dbReference type="STRING" id="27835.A0A0N4XQQ1"/>
<dbReference type="AlphaFoldDB" id="A0A0N4XQQ1"/>
<name>A0A0N4XQQ1_NIPBR</name>
<reference evidence="3" key="1">
    <citation type="submission" date="2017-02" db="UniProtKB">
        <authorList>
            <consortium name="WormBaseParasite"/>
        </authorList>
    </citation>
    <scope>IDENTIFICATION</scope>
</reference>
<dbReference type="Proteomes" id="UP000271162">
    <property type="component" value="Unassembled WGS sequence"/>
</dbReference>
<protein>
    <submittedName>
        <fullName evidence="3">Ig-like domain-containing protein</fullName>
    </submittedName>
</protein>
<evidence type="ECO:0000313" key="3">
    <source>
        <dbReference type="WBParaSite" id="NBR_0000485301-mRNA-1"/>
    </source>
</evidence>
<keyword evidence="2" id="KW-1185">Reference proteome</keyword>
<reference evidence="1 2" key="2">
    <citation type="submission" date="2018-11" db="EMBL/GenBank/DDBJ databases">
        <authorList>
            <consortium name="Pathogen Informatics"/>
        </authorList>
    </citation>
    <scope>NUCLEOTIDE SEQUENCE [LARGE SCALE GENOMIC DNA]</scope>
</reference>
<sequence>MNGPHAYSPSGELIVARSATVTLSCLTKKTSANSVWEFSSTYRTYPQVWTRMEALGVESADANQVSAVCHLYYRNPH</sequence>
<proteinExistence type="predicted"/>
<dbReference type="EMBL" id="UYSL01010031">
    <property type="protein sequence ID" value="VDL68443.1"/>
    <property type="molecule type" value="Genomic_DNA"/>
</dbReference>
<evidence type="ECO:0000313" key="2">
    <source>
        <dbReference type="Proteomes" id="UP000271162"/>
    </source>
</evidence>
<organism evidence="3">
    <name type="scientific">Nippostrongylus brasiliensis</name>
    <name type="common">Rat hookworm</name>
    <dbReference type="NCBI Taxonomy" id="27835"/>
    <lineage>
        <taxon>Eukaryota</taxon>
        <taxon>Metazoa</taxon>
        <taxon>Ecdysozoa</taxon>
        <taxon>Nematoda</taxon>
        <taxon>Chromadorea</taxon>
        <taxon>Rhabditida</taxon>
        <taxon>Rhabditina</taxon>
        <taxon>Rhabditomorpha</taxon>
        <taxon>Strongyloidea</taxon>
        <taxon>Heligmosomidae</taxon>
        <taxon>Nippostrongylus</taxon>
    </lineage>
</organism>